<dbReference type="UniPathway" id="UPA00085"/>
<keyword evidence="1 10" id="KW-1003">Cell membrane</keyword>
<evidence type="ECO:0000256" key="5">
    <source>
        <dbReference type="ARBA" id="ARBA00022989"/>
    </source>
</evidence>
<organism evidence="11">
    <name type="scientific">candidate division WOR-3 bacterium</name>
    <dbReference type="NCBI Taxonomy" id="2052148"/>
    <lineage>
        <taxon>Bacteria</taxon>
        <taxon>Bacteria division WOR-3</taxon>
    </lineage>
</organism>
<keyword evidence="8 10" id="KW-0594">Phospholipid biosynthesis</keyword>
<dbReference type="PANTHER" id="PTHR30309:SF0">
    <property type="entry name" value="GLYCEROL-3-PHOSPHATE ACYLTRANSFERASE-RELATED"/>
    <property type="match status" value="1"/>
</dbReference>
<dbReference type="EMBL" id="DTDP01000109">
    <property type="protein sequence ID" value="HGK53878.1"/>
    <property type="molecule type" value="Genomic_DNA"/>
</dbReference>
<comment type="similarity">
    <text evidence="10">Belongs to the PlsY family.</text>
</comment>
<comment type="function">
    <text evidence="10">Catalyzes the transfer of an acyl group from acyl-phosphate (acyl-PO(4)) to glycerol-3-phosphate (G3P) to form lysophosphatidic acid (LPA). This enzyme utilizes acyl-phosphate as fatty acyl donor, but not acyl-CoA or acyl-ACP.</text>
</comment>
<keyword evidence="3 10" id="KW-0808">Transferase</keyword>
<comment type="subunit">
    <text evidence="10">Probably interacts with PlsX.</text>
</comment>
<evidence type="ECO:0000256" key="7">
    <source>
        <dbReference type="ARBA" id="ARBA00023136"/>
    </source>
</evidence>
<evidence type="ECO:0000256" key="6">
    <source>
        <dbReference type="ARBA" id="ARBA00023098"/>
    </source>
</evidence>
<dbReference type="GO" id="GO:0008654">
    <property type="term" value="P:phospholipid biosynthetic process"/>
    <property type="evidence" value="ECO:0007669"/>
    <property type="project" value="UniProtKB-UniRule"/>
</dbReference>
<feature type="transmembrane region" description="Helical" evidence="10">
    <location>
        <begin position="47"/>
        <end position="72"/>
    </location>
</feature>
<evidence type="ECO:0000256" key="3">
    <source>
        <dbReference type="ARBA" id="ARBA00022679"/>
    </source>
</evidence>
<comment type="caution">
    <text evidence="11">The sequence shown here is derived from an EMBL/GenBank/DDBJ whole genome shotgun (WGS) entry which is preliminary data.</text>
</comment>
<keyword evidence="2 10" id="KW-0444">Lipid biosynthesis</keyword>
<dbReference type="PANTHER" id="PTHR30309">
    <property type="entry name" value="INNER MEMBRANE PROTEIN YGIH"/>
    <property type="match status" value="1"/>
</dbReference>
<dbReference type="GO" id="GO:0043772">
    <property type="term" value="F:acyl-phosphate glycerol-3-phosphate acyltransferase activity"/>
    <property type="evidence" value="ECO:0007669"/>
    <property type="project" value="UniProtKB-UniRule"/>
</dbReference>
<dbReference type="EC" id="2.3.1.275" evidence="10"/>
<dbReference type="AlphaFoldDB" id="A0A7V4E263"/>
<gene>
    <name evidence="10" type="primary">plsY</name>
    <name evidence="11" type="ORF">ENU72_02500</name>
</gene>
<keyword evidence="6 10" id="KW-0443">Lipid metabolism</keyword>
<comment type="subcellular location">
    <subcellularLocation>
        <location evidence="10">Cell membrane</location>
        <topology evidence="10">Multi-pass membrane protein</topology>
    </subcellularLocation>
</comment>
<evidence type="ECO:0000313" key="11">
    <source>
        <dbReference type="EMBL" id="HGK53878.1"/>
    </source>
</evidence>
<keyword evidence="11" id="KW-0012">Acyltransferase</keyword>
<evidence type="ECO:0000256" key="8">
    <source>
        <dbReference type="ARBA" id="ARBA00023209"/>
    </source>
</evidence>
<feature type="transmembrane region" description="Helical" evidence="10">
    <location>
        <begin position="106"/>
        <end position="131"/>
    </location>
</feature>
<keyword evidence="5 10" id="KW-1133">Transmembrane helix</keyword>
<accession>A0A7V4E263</accession>
<evidence type="ECO:0000256" key="2">
    <source>
        <dbReference type="ARBA" id="ARBA00022516"/>
    </source>
</evidence>
<keyword evidence="7 10" id="KW-0472">Membrane</keyword>
<dbReference type="Pfam" id="PF02660">
    <property type="entry name" value="G3P_acyltransf"/>
    <property type="match status" value="1"/>
</dbReference>
<evidence type="ECO:0000256" key="4">
    <source>
        <dbReference type="ARBA" id="ARBA00022692"/>
    </source>
</evidence>
<dbReference type="GO" id="GO:0005886">
    <property type="term" value="C:plasma membrane"/>
    <property type="evidence" value="ECO:0007669"/>
    <property type="project" value="UniProtKB-SubCell"/>
</dbReference>
<keyword evidence="9 10" id="KW-1208">Phospholipid metabolism</keyword>
<comment type="catalytic activity">
    <reaction evidence="10">
        <text>an acyl phosphate + sn-glycerol 3-phosphate = a 1-acyl-sn-glycero-3-phosphate + phosphate</text>
        <dbReference type="Rhea" id="RHEA:34075"/>
        <dbReference type="ChEBI" id="CHEBI:43474"/>
        <dbReference type="ChEBI" id="CHEBI:57597"/>
        <dbReference type="ChEBI" id="CHEBI:57970"/>
        <dbReference type="ChEBI" id="CHEBI:59918"/>
        <dbReference type="EC" id="2.3.1.275"/>
    </reaction>
</comment>
<protein>
    <recommendedName>
        <fullName evidence="10">Glycerol-3-phosphate acyltransferase</fullName>
    </recommendedName>
    <alternativeName>
        <fullName evidence="10">Acyl-PO4 G3P acyltransferase</fullName>
    </alternativeName>
    <alternativeName>
        <fullName evidence="10">Acyl-phosphate--glycerol-3-phosphate acyltransferase</fullName>
    </alternativeName>
    <alternativeName>
        <fullName evidence="10">G3P acyltransferase</fullName>
        <shortName evidence="10">GPAT</shortName>
        <ecNumber evidence="10">2.3.1.275</ecNumber>
    </alternativeName>
    <alternativeName>
        <fullName evidence="10">Lysophosphatidic acid synthase</fullName>
        <shortName evidence="10">LPA synthase</shortName>
    </alternativeName>
</protein>
<proteinExistence type="inferred from homology"/>
<sequence length="196" mass="22652">MKTFLIFLISYLIGSIPNAYIVAKIVKKMDIRSVGEGNVGARNVWHVVSPFWGIFVFFLDFLKGVITYLISFYFLRDNLLIWLCGIFAVIGHGFPIFLKFRGGKGMAIASGFLFSKFPECVLMGTLLYLILFLLTKNFHLSITIAIIITLFVFYPLFKEPFNEIIMSIFFLILLGIKRIIDEPYMRKIKAQNSYWK</sequence>
<feature type="transmembrane region" description="Helical" evidence="10">
    <location>
        <begin position="79"/>
        <end position="100"/>
    </location>
</feature>
<evidence type="ECO:0000256" key="10">
    <source>
        <dbReference type="HAMAP-Rule" id="MF_01043"/>
    </source>
</evidence>
<dbReference type="InterPro" id="IPR003811">
    <property type="entry name" value="G3P_acylTferase_PlsY"/>
</dbReference>
<evidence type="ECO:0000256" key="1">
    <source>
        <dbReference type="ARBA" id="ARBA00022475"/>
    </source>
</evidence>
<evidence type="ECO:0000256" key="9">
    <source>
        <dbReference type="ARBA" id="ARBA00023264"/>
    </source>
</evidence>
<feature type="transmembrane region" description="Helical" evidence="10">
    <location>
        <begin position="138"/>
        <end position="157"/>
    </location>
</feature>
<dbReference type="HAMAP" id="MF_01043">
    <property type="entry name" value="PlsY"/>
    <property type="match status" value="1"/>
</dbReference>
<keyword evidence="4 10" id="KW-0812">Transmembrane</keyword>
<name>A0A7V4E263_UNCW3</name>
<dbReference type="SMART" id="SM01207">
    <property type="entry name" value="G3P_acyltransf"/>
    <property type="match status" value="1"/>
</dbReference>
<comment type="pathway">
    <text evidence="10">Lipid metabolism; phospholipid metabolism.</text>
</comment>
<reference evidence="11" key="1">
    <citation type="journal article" date="2020" name="mSystems">
        <title>Genome- and Community-Level Interaction Insights into Carbon Utilization and Element Cycling Functions of Hydrothermarchaeota in Hydrothermal Sediment.</title>
        <authorList>
            <person name="Zhou Z."/>
            <person name="Liu Y."/>
            <person name="Xu W."/>
            <person name="Pan J."/>
            <person name="Luo Z.H."/>
            <person name="Li M."/>
        </authorList>
    </citation>
    <scope>NUCLEOTIDE SEQUENCE [LARGE SCALE GENOMIC DNA]</scope>
    <source>
        <strain evidence="11">SpSt-695</strain>
    </source>
</reference>